<dbReference type="Proteomes" id="UP000828057">
    <property type="component" value="Segment"/>
</dbReference>
<proteinExistence type="predicted"/>
<sequence length="66" mass="7413">MRCVGSRMKRVIIIFIAIIAGCYLAYNYSGIVESIGRLIIFMAGGYAGYYDGFENGKRYMLTGKKK</sequence>
<keyword evidence="2" id="KW-1185">Reference proteome</keyword>
<name>A0AC61TRY9_9CAUD</name>
<accession>A0AC61TRY9</accession>
<evidence type="ECO:0000313" key="1">
    <source>
        <dbReference type="EMBL" id="UGV22682.1"/>
    </source>
</evidence>
<reference evidence="1" key="1">
    <citation type="submission" date="2021-10" db="EMBL/GenBank/DDBJ databases">
        <authorList>
            <person name="Dean J.D."/>
            <person name="Kim M.K."/>
            <person name="Newey C.N."/>
            <person name="Stoker T.S."/>
            <person name="Thompson D.W."/>
            <person name="Grose J.H."/>
        </authorList>
    </citation>
    <scope>NUCLEOTIDE SEQUENCE</scope>
</reference>
<dbReference type="EMBL" id="OL539459">
    <property type="protein sequence ID" value="UGV22682.1"/>
    <property type="molecule type" value="Genomic_DNA"/>
</dbReference>
<protein>
    <submittedName>
        <fullName evidence="1">Uncharacterized protein</fullName>
    </submittedName>
</protein>
<evidence type="ECO:0000313" key="2">
    <source>
        <dbReference type="Proteomes" id="UP000828057"/>
    </source>
</evidence>
<organism evidence="1 2">
    <name type="scientific">Escherichia phage vB_EcoD_Fulano1</name>
    <dbReference type="NCBI Taxonomy" id="2902670"/>
    <lineage>
        <taxon>Viruses</taxon>
        <taxon>Duplodnaviria</taxon>
        <taxon>Heunggongvirae</taxon>
        <taxon>Uroviricota</taxon>
        <taxon>Caudoviricetes</taxon>
        <taxon>Drexlerviridae</taxon>
        <taxon>Tempevirinae</taxon>
        <taxon>Hanrivervirus</taxon>
        <taxon>Hanrivervirus fulano1</taxon>
    </lineage>
</organism>
<gene>
    <name evidence="1" type="ORF">FULANO1_81</name>
</gene>